<organism evidence="2 3">
    <name type="scientific">Nodularia spumigena CENA596</name>
    <dbReference type="NCBI Taxonomy" id="1819295"/>
    <lineage>
        <taxon>Bacteria</taxon>
        <taxon>Bacillati</taxon>
        <taxon>Cyanobacteriota</taxon>
        <taxon>Cyanophyceae</taxon>
        <taxon>Nostocales</taxon>
        <taxon>Nodulariaceae</taxon>
        <taxon>Nodularia</taxon>
    </lineage>
</organism>
<sequence>MKPLGNVALALLFGTISVTALNPTKVIAQETEMPSPPESVNQQIDIQEVDIQIENKIEIELEPEQSIINTPEPSEQNSSD</sequence>
<gene>
    <name evidence="2" type="ORF">A2T98_17455</name>
</gene>
<evidence type="ECO:0000313" key="3">
    <source>
        <dbReference type="Proteomes" id="UP000076555"/>
    </source>
</evidence>
<name>A0A166IL83_NODSP</name>
<protein>
    <submittedName>
        <fullName evidence="2">Deoxyribonucleotide triphosphate pyrophosphatase</fullName>
    </submittedName>
</protein>
<comment type="caution">
    <text evidence="2">The sequence shown here is derived from an EMBL/GenBank/DDBJ whole genome shotgun (WGS) entry which is preliminary data.</text>
</comment>
<accession>A0A166IL83</accession>
<dbReference type="AlphaFoldDB" id="A0A166IL83"/>
<reference evidence="2 3" key="1">
    <citation type="submission" date="2016-04" db="EMBL/GenBank/DDBJ databases">
        <title>Draft Genome Assembly of the Bloom-forming Cyanobacterium Nodularia spumigena Strain CENA596 in Shrimp Production Ponds.</title>
        <authorList>
            <person name="Popin R.V."/>
            <person name="Rigonato J."/>
            <person name="Abreu V.A."/>
            <person name="Andreote A.P."/>
            <person name="Silveira S.B."/>
            <person name="Odebrecht C."/>
            <person name="Fiore M.F."/>
        </authorList>
    </citation>
    <scope>NUCLEOTIDE SEQUENCE [LARGE SCALE GENOMIC DNA]</scope>
    <source>
        <strain evidence="2 3">CENA596</strain>
    </source>
</reference>
<evidence type="ECO:0000313" key="2">
    <source>
        <dbReference type="EMBL" id="KZL48547.1"/>
    </source>
</evidence>
<feature type="signal peptide" evidence="1">
    <location>
        <begin position="1"/>
        <end position="20"/>
    </location>
</feature>
<dbReference type="RefSeq" id="WP_006198834.1">
    <property type="nucleotide sequence ID" value="NZ_CAWMRI010000236.1"/>
</dbReference>
<dbReference type="Proteomes" id="UP000076555">
    <property type="component" value="Unassembled WGS sequence"/>
</dbReference>
<evidence type="ECO:0000256" key="1">
    <source>
        <dbReference type="SAM" id="SignalP"/>
    </source>
</evidence>
<keyword evidence="1" id="KW-0732">Signal</keyword>
<proteinExistence type="predicted"/>
<feature type="chain" id="PRO_5007875349" evidence="1">
    <location>
        <begin position="21"/>
        <end position="80"/>
    </location>
</feature>
<dbReference type="EMBL" id="LWAJ01000236">
    <property type="protein sequence ID" value="KZL48547.1"/>
    <property type="molecule type" value="Genomic_DNA"/>
</dbReference>